<keyword evidence="8" id="KW-0443">Lipid metabolism</keyword>
<feature type="signal peptide" evidence="13">
    <location>
        <begin position="1"/>
        <end position="28"/>
    </location>
</feature>
<dbReference type="Proteomes" id="UP000294003">
    <property type="component" value="Unassembled WGS sequence"/>
</dbReference>
<keyword evidence="12" id="KW-0472">Membrane</keyword>
<feature type="transmembrane region" description="Helical" evidence="12">
    <location>
        <begin position="307"/>
        <end position="324"/>
    </location>
</feature>
<accession>A0ABY0H2P5</accession>
<dbReference type="EMBL" id="QJNS01000192">
    <property type="protein sequence ID" value="RYO83291.1"/>
    <property type="molecule type" value="Genomic_DNA"/>
</dbReference>
<dbReference type="InterPro" id="IPR036291">
    <property type="entry name" value="NAD(P)-bd_dom_sf"/>
</dbReference>
<keyword evidence="12" id="KW-0812">Transmembrane</keyword>
<protein>
    <recommendedName>
        <fullName evidence="9">3-dehydrosphinganine reductase</fullName>
        <ecNumber evidence="9">1.1.1.102</ecNumber>
    </recommendedName>
</protein>
<organism evidence="14 15">
    <name type="scientific">Monosporascus cannonballus</name>
    <dbReference type="NCBI Taxonomy" id="155416"/>
    <lineage>
        <taxon>Eukaryota</taxon>
        <taxon>Fungi</taxon>
        <taxon>Dikarya</taxon>
        <taxon>Ascomycota</taxon>
        <taxon>Pezizomycotina</taxon>
        <taxon>Sordariomycetes</taxon>
        <taxon>Xylariomycetidae</taxon>
        <taxon>Xylariales</taxon>
        <taxon>Xylariales incertae sedis</taxon>
        <taxon>Monosporascus</taxon>
    </lineage>
</organism>
<comment type="pathway">
    <text evidence="3">Sphingolipid metabolism.</text>
</comment>
<evidence type="ECO:0000256" key="10">
    <source>
        <dbReference type="ARBA" id="ARBA00044737"/>
    </source>
</evidence>
<evidence type="ECO:0000256" key="8">
    <source>
        <dbReference type="ARBA" id="ARBA00023098"/>
    </source>
</evidence>
<evidence type="ECO:0000256" key="3">
    <source>
        <dbReference type="ARBA" id="ARBA00004991"/>
    </source>
</evidence>
<keyword evidence="4" id="KW-0256">Endoplasmic reticulum</keyword>
<evidence type="ECO:0000256" key="6">
    <source>
        <dbReference type="ARBA" id="ARBA00022919"/>
    </source>
</evidence>
<evidence type="ECO:0000256" key="11">
    <source>
        <dbReference type="ARBA" id="ARBA00048930"/>
    </source>
</evidence>
<sequence>MDSISTPTLLGSAILIALLSALVMGAFSSKNQMPVDGKTVLITGASEGMGRSAARQLAEKGANVIIVARNVGKLEEALAEVKAAARNPQTQRFHYISADVSKPDYAAPLLAEAIAWNGGNPIDIVWCIAGKSVPDFWLEAPLSSTREHMDLNFWGSAELAHAVLREWCAPDAPVVPEPKHFIFTASILALFPVIGYGTYNPSKGALKALADTLVQEVEIYPQKVKVHIVYPGSIDSPGFARENKSKPEITRILEADDPVQTPDAVAASAIQGLEKGQYSITVGLLGNAIRCGVLGGGPRNNWFIDTVMSWIVSIVWMFVLPDFYGKIRKYAKKNGHPATYKKTNSSKE</sequence>
<gene>
    <name evidence="14" type="ORF">DL762_006200</name>
</gene>
<evidence type="ECO:0000256" key="9">
    <source>
        <dbReference type="ARBA" id="ARBA00026112"/>
    </source>
</evidence>
<keyword evidence="7" id="KW-0560">Oxidoreductase</keyword>
<name>A0ABY0H2P5_9PEZI</name>
<dbReference type="PRINTS" id="PR00081">
    <property type="entry name" value="GDHRDH"/>
</dbReference>
<dbReference type="InterPro" id="IPR045022">
    <property type="entry name" value="KDSR-like"/>
</dbReference>
<evidence type="ECO:0000313" key="15">
    <source>
        <dbReference type="Proteomes" id="UP000294003"/>
    </source>
</evidence>
<proteinExistence type="predicted"/>
<keyword evidence="13" id="KW-0732">Signal</keyword>
<comment type="catalytic activity">
    <reaction evidence="11">
        <text>sphinganine + NADP(+) = 3-oxosphinganine + NADPH + H(+)</text>
        <dbReference type="Rhea" id="RHEA:22640"/>
        <dbReference type="ChEBI" id="CHEBI:15378"/>
        <dbReference type="ChEBI" id="CHEBI:57783"/>
        <dbReference type="ChEBI" id="CHEBI:57817"/>
        <dbReference type="ChEBI" id="CHEBI:58299"/>
        <dbReference type="ChEBI" id="CHEBI:58349"/>
        <dbReference type="EC" id="1.1.1.102"/>
    </reaction>
    <physiologicalReaction direction="right-to-left" evidence="11">
        <dbReference type="Rhea" id="RHEA:22642"/>
    </physiologicalReaction>
</comment>
<evidence type="ECO:0000256" key="12">
    <source>
        <dbReference type="SAM" id="Phobius"/>
    </source>
</evidence>
<evidence type="ECO:0000313" key="14">
    <source>
        <dbReference type="EMBL" id="RYO83291.1"/>
    </source>
</evidence>
<keyword evidence="5" id="KW-0521">NADP</keyword>
<evidence type="ECO:0000256" key="7">
    <source>
        <dbReference type="ARBA" id="ARBA00023002"/>
    </source>
</evidence>
<comment type="function">
    <text evidence="10">Catalyzes the reduction of 3'-oxosphinganine (3-ketodihydrosphingosine/KDS) to sphinganine (dihydrosphingosine/DHS), the second step of de novo sphingolipid biosynthesis.</text>
</comment>
<evidence type="ECO:0000256" key="4">
    <source>
        <dbReference type="ARBA" id="ARBA00022824"/>
    </source>
</evidence>
<evidence type="ECO:0000256" key="5">
    <source>
        <dbReference type="ARBA" id="ARBA00022857"/>
    </source>
</evidence>
<reference evidence="14 15" key="1">
    <citation type="submission" date="2018-06" db="EMBL/GenBank/DDBJ databases">
        <title>Complete Genomes of Monosporascus.</title>
        <authorList>
            <person name="Robinson A.J."/>
            <person name="Natvig D.O."/>
        </authorList>
    </citation>
    <scope>NUCLEOTIDE SEQUENCE [LARGE SCALE GENOMIC DNA]</scope>
    <source>
        <strain evidence="14 15">CBS 609.92</strain>
    </source>
</reference>
<dbReference type="Pfam" id="PF00106">
    <property type="entry name" value="adh_short"/>
    <property type="match status" value="1"/>
</dbReference>
<dbReference type="PANTHER" id="PTHR43550:SF3">
    <property type="entry name" value="3-KETODIHYDROSPHINGOSINE REDUCTASE"/>
    <property type="match status" value="1"/>
</dbReference>
<feature type="chain" id="PRO_5045620582" description="3-dehydrosphinganine reductase" evidence="13">
    <location>
        <begin position="29"/>
        <end position="348"/>
    </location>
</feature>
<dbReference type="SUPFAM" id="SSF51735">
    <property type="entry name" value="NAD(P)-binding Rossmann-fold domains"/>
    <property type="match status" value="1"/>
</dbReference>
<comment type="caution">
    <text evidence="14">The sequence shown here is derived from an EMBL/GenBank/DDBJ whole genome shotgun (WGS) entry which is preliminary data.</text>
</comment>
<comment type="pathway">
    <text evidence="2">Lipid metabolism; sphingolipid metabolism.</text>
</comment>
<keyword evidence="15" id="KW-1185">Reference proteome</keyword>
<comment type="subcellular location">
    <subcellularLocation>
        <location evidence="1">Endoplasmic reticulum</location>
    </subcellularLocation>
</comment>
<evidence type="ECO:0000256" key="2">
    <source>
        <dbReference type="ARBA" id="ARBA00004760"/>
    </source>
</evidence>
<keyword evidence="6" id="KW-0746">Sphingolipid metabolism</keyword>
<dbReference type="PANTHER" id="PTHR43550">
    <property type="entry name" value="3-KETODIHYDROSPHINGOSINE REDUCTASE"/>
    <property type="match status" value="1"/>
</dbReference>
<dbReference type="InterPro" id="IPR002347">
    <property type="entry name" value="SDR_fam"/>
</dbReference>
<evidence type="ECO:0000256" key="1">
    <source>
        <dbReference type="ARBA" id="ARBA00004240"/>
    </source>
</evidence>
<dbReference type="Gene3D" id="3.40.50.720">
    <property type="entry name" value="NAD(P)-binding Rossmann-like Domain"/>
    <property type="match status" value="1"/>
</dbReference>
<evidence type="ECO:0000256" key="13">
    <source>
        <dbReference type="SAM" id="SignalP"/>
    </source>
</evidence>
<keyword evidence="12" id="KW-1133">Transmembrane helix</keyword>
<dbReference type="EC" id="1.1.1.102" evidence="9"/>
<dbReference type="CDD" id="cd08939">
    <property type="entry name" value="KDSR-like_SDR_c"/>
    <property type="match status" value="1"/>
</dbReference>